<evidence type="ECO:0000313" key="1">
    <source>
        <dbReference type="EMBL" id="MFC4651591.1"/>
    </source>
</evidence>
<accession>A0ABV9JB15</accession>
<organism evidence="1 2">
    <name type="scientific">Lactococcus nasutitermitis</name>
    <dbReference type="NCBI Taxonomy" id="1652957"/>
    <lineage>
        <taxon>Bacteria</taxon>
        <taxon>Bacillati</taxon>
        <taxon>Bacillota</taxon>
        <taxon>Bacilli</taxon>
        <taxon>Lactobacillales</taxon>
        <taxon>Streptococcaceae</taxon>
        <taxon>Lactococcus</taxon>
    </lineage>
</organism>
<evidence type="ECO:0000313" key="2">
    <source>
        <dbReference type="Proteomes" id="UP001595987"/>
    </source>
</evidence>
<name>A0ABV9JB15_9LACT</name>
<reference evidence="2" key="1">
    <citation type="journal article" date="2019" name="Int. J. Syst. Evol. Microbiol.">
        <title>The Global Catalogue of Microorganisms (GCM) 10K type strain sequencing project: providing services to taxonomists for standard genome sequencing and annotation.</title>
        <authorList>
            <consortium name="The Broad Institute Genomics Platform"/>
            <consortium name="The Broad Institute Genome Sequencing Center for Infectious Disease"/>
            <person name="Wu L."/>
            <person name="Ma J."/>
        </authorList>
    </citation>
    <scope>NUCLEOTIDE SEQUENCE [LARGE SCALE GENOMIC DNA]</scope>
    <source>
        <strain evidence="2">CCUG 63287</strain>
    </source>
</reference>
<dbReference type="RefSeq" id="WP_213534136.1">
    <property type="nucleotide sequence ID" value="NZ_BOVQ01000003.1"/>
</dbReference>
<keyword evidence="1" id="KW-0238">DNA-binding</keyword>
<dbReference type="EMBL" id="JBHSGD010000001">
    <property type="protein sequence ID" value="MFC4651591.1"/>
    <property type="molecule type" value="Genomic_DNA"/>
</dbReference>
<dbReference type="Proteomes" id="UP001595987">
    <property type="component" value="Unassembled WGS sequence"/>
</dbReference>
<sequence length="67" mass="8002">MDKIFATKKELSIIFGVPVKTINKDITEMRLMPEFTSAVLRPSYRRVLINIKQYQKFLEYKSEKFND</sequence>
<gene>
    <name evidence="1" type="ORF">ACFO26_01535</name>
</gene>
<proteinExistence type="predicted"/>
<dbReference type="GO" id="GO:0003677">
    <property type="term" value="F:DNA binding"/>
    <property type="evidence" value="ECO:0007669"/>
    <property type="project" value="UniProtKB-KW"/>
</dbReference>
<keyword evidence="2" id="KW-1185">Reference proteome</keyword>
<comment type="caution">
    <text evidence="1">The sequence shown here is derived from an EMBL/GenBank/DDBJ whole genome shotgun (WGS) entry which is preliminary data.</text>
</comment>
<protein>
    <submittedName>
        <fullName evidence="1">DNA-binding protein</fullName>
    </submittedName>
</protein>